<evidence type="ECO:0000256" key="5">
    <source>
        <dbReference type="SAM" id="MobiDB-lite"/>
    </source>
</evidence>
<keyword evidence="4" id="KW-0574">Periplasm</keyword>
<dbReference type="InterPro" id="IPR012899">
    <property type="entry name" value="LTXXQ"/>
</dbReference>
<gene>
    <name evidence="7" type="ORF">ADS77_11900</name>
</gene>
<keyword evidence="8" id="KW-1185">Reference proteome</keyword>
<comment type="subcellular location">
    <subcellularLocation>
        <location evidence="1">Periplasm</location>
    </subcellularLocation>
</comment>
<feature type="compositionally biased region" description="Basic and acidic residues" evidence="5">
    <location>
        <begin position="166"/>
        <end position="176"/>
    </location>
</feature>
<evidence type="ECO:0000313" key="8">
    <source>
        <dbReference type="Proteomes" id="UP000037848"/>
    </source>
</evidence>
<dbReference type="PIRSF" id="PIRSF034445">
    <property type="entry name" value="CpxP_Spy"/>
    <property type="match status" value="1"/>
</dbReference>
<protein>
    <recommendedName>
        <fullName evidence="9">Zinc resistance-associated protein</fullName>
    </recommendedName>
</protein>
<evidence type="ECO:0000256" key="3">
    <source>
        <dbReference type="ARBA" id="ARBA00022729"/>
    </source>
</evidence>
<dbReference type="RefSeq" id="WP_054454593.1">
    <property type="nucleotide sequence ID" value="NZ_LHPH01000012.1"/>
</dbReference>
<dbReference type="GO" id="GO:0051082">
    <property type="term" value="F:unfolded protein binding"/>
    <property type="evidence" value="ECO:0007669"/>
    <property type="project" value="TreeGrafter"/>
</dbReference>
<dbReference type="Pfam" id="PF07813">
    <property type="entry name" value="LTXXQ"/>
    <property type="match status" value="1"/>
</dbReference>
<dbReference type="EMBL" id="LHPH01000012">
    <property type="protein sequence ID" value="KPH62751.1"/>
    <property type="molecule type" value="Genomic_DNA"/>
</dbReference>
<organism evidence="7 8">
    <name type="scientific">Pseudoalteromonas porphyrae</name>
    <dbReference type="NCBI Taxonomy" id="187330"/>
    <lineage>
        <taxon>Bacteria</taxon>
        <taxon>Pseudomonadati</taxon>
        <taxon>Pseudomonadota</taxon>
        <taxon>Gammaproteobacteria</taxon>
        <taxon>Alteromonadales</taxon>
        <taxon>Pseudoalteromonadaceae</taxon>
        <taxon>Pseudoalteromonas</taxon>
    </lineage>
</organism>
<feature type="signal peptide" evidence="6">
    <location>
        <begin position="1"/>
        <end position="28"/>
    </location>
</feature>
<evidence type="ECO:0008006" key="9">
    <source>
        <dbReference type="Google" id="ProtNLM"/>
    </source>
</evidence>
<feature type="compositionally biased region" description="Basic residues" evidence="5">
    <location>
        <begin position="153"/>
        <end position="165"/>
    </location>
</feature>
<dbReference type="Proteomes" id="UP000037848">
    <property type="component" value="Unassembled WGS sequence"/>
</dbReference>
<dbReference type="GO" id="GO:0030288">
    <property type="term" value="C:outer membrane-bounded periplasmic space"/>
    <property type="evidence" value="ECO:0007669"/>
    <property type="project" value="TreeGrafter"/>
</dbReference>
<dbReference type="STRING" id="187330.AMS58_00635"/>
<sequence>MTMSAKISKLVLICGLATASLGTTAVMAKEGGHHKQGHSQQKHQARFLLSERGADKLSLTQAQQTQLQTIFDAQKAQFKVLRGDDKEAMKKARMAHKEKMKTLLEMPTFDEAAAKELLTERQTKGEQFALINLRTQHQVWQVLNAEQREKYSAMKKRMGKKGKGGKKGDRGEKKEG</sequence>
<dbReference type="PATRIC" id="fig|187330.3.peg.790"/>
<accession>A0A0N0LZC7</accession>
<name>A0A0N0LZC7_9GAMM</name>
<feature type="chain" id="PRO_5005855153" description="Zinc resistance-associated protein" evidence="6">
    <location>
        <begin position="29"/>
        <end position="176"/>
    </location>
</feature>
<dbReference type="PANTHER" id="PTHR38102">
    <property type="entry name" value="PERIPLASMIC CHAPERONE SPY"/>
    <property type="match status" value="1"/>
</dbReference>
<dbReference type="PANTHER" id="PTHR38102:SF1">
    <property type="entry name" value="PERIPLASMIC CHAPERONE SPY"/>
    <property type="match status" value="1"/>
</dbReference>
<evidence type="ECO:0000256" key="2">
    <source>
        <dbReference type="ARBA" id="ARBA00008441"/>
    </source>
</evidence>
<reference evidence="7 8" key="1">
    <citation type="submission" date="2015-08" db="EMBL/GenBank/DDBJ databases">
        <title>Draft Genome Sequence of Pseudoalteromonas porphyrae UCD-SED14.</title>
        <authorList>
            <person name="Coil D.A."/>
            <person name="Jospin G."/>
            <person name="Lee R.D."/>
            <person name="Eisen J.A."/>
        </authorList>
    </citation>
    <scope>NUCLEOTIDE SEQUENCE [LARGE SCALE GENOMIC DNA]</scope>
    <source>
        <strain evidence="7 8">UCD-SED14</strain>
    </source>
</reference>
<dbReference type="OrthoDB" id="6311014at2"/>
<evidence type="ECO:0000256" key="6">
    <source>
        <dbReference type="SAM" id="SignalP"/>
    </source>
</evidence>
<comment type="similarity">
    <text evidence="2">Belongs to the CpxP/Spy family.</text>
</comment>
<comment type="caution">
    <text evidence="7">The sequence shown here is derived from an EMBL/GenBank/DDBJ whole genome shotgun (WGS) entry which is preliminary data.</text>
</comment>
<dbReference type="Gene3D" id="1.20.120.1490">
    <property type="match status" value="1"/>
</dbReference>
<evidence type="ECO:0000313" key="7">
    <source>
        <dbReference type="EMBL" id="KPH62751.1"/>
    </source>
</evidence>
<evidence type="ECO:0000256" key="4">
    <source>
        <dbReference type="ARBA" id="ARBA00022764"/>
    </source>
</evidence>
<proteinExistence type="inferred from homology"/>
<dbReference type="AlphaFoldDB" id="A0A0N0LZC7"/>
<dbReference type="InterPro" id="IPR052211">
    <property type="entry name" value="Cpx_auxiliary_protein"/>
</dbReference>
<feature type="region of interest" description="Disordered" evidence="5">
    <location>
        <begin position="151"/>
        <end position="176"/>
    </location>
</feature>
<keyword evidence="3 6" id="KW-0732">Signal</keyword>
<evidence type="ECO:0000256" key="1">
    <source>
        <dbReference type="ARBA" id="ARBA00004418"/>
    </source>
</evidence>